<comment type="caution">
    <text evidence="2">The sequence shown here is derived from an EMBL/GenBank/DDBJ whole genome shotgun (WGS) entry which is preliminary data.</text>
</comment>
<feature type="domain" description="2EXR" evidence="1">
    <location>
        <begin position="11"/>
        <end position="102"/>
    </location>
</feature>
<keyword evidence="3" id="KW-1185">Reference proteome</keyword>
<dbReference type="EMBL" id="JAQQWN010000009">
    <property type="protein sequence ID" value="KAK8066594.1"/>
    <property type="molecule type" value="Genomic_DNA"/>
</dbReference>
<protein>
    <recommendedName>
        <fullName evidence="1">2EXR domain-containing protein</fullName>
    </recommendedName>
</protein>
<dbReference type="RefSeq" id="XP_066663347.1">
    <property type="nucleotide sequence ID" value="XM_066817655.1"/>
</dbReference>
<dbReference type="InterPro" id="IPR045518">
    <property type="entry name" value="2EXR"/>
</dbReference>
<reference evidence="2 3" key="1">
    <citation type="submission" date="2023-01" db="EMBL/GenBank/DDBJ databases">
        <title>Analysis of 21 Apiospora genomes using comparative genomics revels a genus with tremendous synthesis potential of carbohydrate active enzymes and secondary metabolites.</title>
        <authorList>
            <person name="Sorensen T."/>
        </authorList>
    </citation>
    <scope>NUCLEOTIDE SEQUENCE [LARGE SCALE GENOMIC DNA]</scope>
    <source>
        <strain evidence="2 3">CBS 114990</strain>
    </source>
</reference>
<dbReference type="Proteomes" id="UP001433268">
    <property type="component" value="Unassembled WGS sequence"/>
</dbReference>
<dbReference type="Pfam" id="PF20150">
    <property type="entry name" value="2EXR"/>
    <property type="match status" value="1"/>
</dbReference>
<evidence type="ECO:0000313" key="3">
    <source>
        <dbReference type="Proteomes" id="UP001433268"/>
    </source>
</evidence>
<dbReference type="GeneID" id="92050715"/>
<evidence type="ECO:0000259" key="1">
    <source>
        <dbReference type="Pfam" id="PF20150"/>
    </source>
</evidence>
<organism evidence="2 3">
    <name type="scientific">Apiospora hydei</name>
    <dbReference type="NCBI Taxonomy" id="1337664"/>
    <lineage>
        <taxon>Eukaryota</taxon>
        <taxon>Fungi</taxon>
        <taxon>Dikarya</taxon>
        <taxon>Ascomycota</taxon>
        <taxon>Pezizomycotina</taxon>
        <taxon>Sordariomycetes</taxon>
        <taxon>Xylariomycetidae</taxon>
        <taxon>Amphisphaeriales</taxon>
        <taxon>Apiosporaceae</taxon>
        <taxon>Apiospora</taxon>
    </lineage>
</organism>
<name>A0ABR1V5X3_9PEZI</name>
<sequence>MAEPTTTTGAFSKFMQLPKELRDSIWAYALPEDVPELLFYDGPELLLTDERASSVLVNTGYPALMHVCAESRAVARRETYFEFSRDADAEVPRRRFRPELDVQHLTVWDAEDAAPGPGCRHVTGLGIMQMRYQWMCAFETHCYCCRHAVGDDRGLLDDHAPGTSRSPGPRYRSRVRFVDVGSLLLSRSGVAETERFQKMEQYMHNVYKARCEIDPSLDPDSPRPHFRMGVFEMWLKDSNGSPGWHPADY</sequence>
<gene>
    <name evidence="2" type="ORF">PG997_013341</name>
</gene>
<accession>A0ABR1V5X3</accession>
<proteinExistence type="predicted"/>
<evidence type="ECO:0000313" key="2">
    <source>
        <dbReference type="EMBL" id="KAK8066594.1"/>
    </source>
</evidence>